<reference evidence="1 2" key="1">
    <citation type="submission" date="2018-10" db="EMBL/GenBank/DDBJ databases">
        <title>Isolation from soil.</title>
        <authorList>
            <person name="Hu J."/>
        </authorList>
    </citation>
    <scope>NUCLEOTIDE SEQUENCE [LARGE SCALE GENOMIC DNA]</scope>
    <source>
        <strain evidence="1 2">NEAU-Ht49</strain>
    </source>
</reference>
<dbReference type="CDD" id="cd06561">
    <property type="entry name" value="AlkD_like"/>
    <property type="match status" value="1"/>
</dbReference>
<dbReference type="InterPro" id="IPR016024">
    <property type="entry name" value="ARM-type_fold"/>
</dbReference>
<dbReference type="SUPFAM" id="SSF48371">
    <property type="entry name" value="ARM repeat"/>
    <property type="match status" value="1"/>
</dbReference>
<gene>
    <name evidence="1" type="ORF">EBO15_41935</name>
</gene>
<name>A0A3M2LCT2_9ACTN</name>
<dbReference type="PANTHER" id="PTHR34070">
    <property type="entry name" value="ARMADILLO-TYPE FOLD"/>
    <property type="match status" value="1"/>
</dbReference>
<protein>
    <submittedName>
        <fullName evidence="1">DNA alkylation repair protein</fullName>
    </submittedName>
</protein>
<proteinExistence type="predicted"/>
<comment type="caution">
    <text evidence="1">The sequence shown here is derived from an EMBL/GenBank/DDBJ whole genome shotgun (WGS) entry which is preliminary data.</text>
</comment>
<evidence type="ECO:0000313" key="1">
    <source>
        <dbReference type="EMBL" id="RMI32498.1"/>
    </source>
</evidence>
<dbReference type="PANTHER" id="PTHR34070:SF1">
    <property type="entry name" value="DNA ALKYLATION REPAIR PROTEIN"/>
    <property type="match status" value="1"/>
</dbReference>
<dbReference type="Gene3D" id="1.25.10.90">
    <property type="match status" value="1"/>
</dbReference>
<organism evidence="1 2">
    <name type="scientific">Actinomadura harenae</name>
    <dbReference type="NCBI Taxonomy" id="2483351"/>
    <lineage>
        <taxon>Bacteria</taxon>
        <taxon>Bacillati</taxon>
        <taxon>Actinomycetota</taxon>
        <taxon>Actinomycetes</taxon>
        <taxon>Streptosporangiales</taxon>
        <taxon>Thermomonosporaceae</taxon>
        <taxon>Actinomadura</taxon>
    </lineage>
</organism>
<dbReference type="RefSeq" id="WP_122200000.1">
    <property type="nucleotide sequence ID" value="NZ_JBHSKC010000011.1"/>
</dbReference>
<dbReference type="Pfam" id="PF08713">
    <property type="entry name" value="DNA_alkylation"/>
    <property type="match status" value="1"/>
</dbReference>
<evidence type="ECO:0000313" key="2">
    <source>
        <dbReference type="Proteomes" id="UP000282674"/>
    </source>
</evidence>
<accession>A0A3M2LCT2</accession>
<dbReference type="EMBL" id="RFFG01000193">
    <property type="protein sequence ID" value="RMI32498.1"/>
    <property type="molecule type" value="Genomic_DNA"/>
</dbReference>
<keyword evidence="2" id="KW-1185">Reference proteome</keyword>
<dbReference type="InterPro" id="IPR014825">
    <property type="entry name" value="DNA_alkylation"/>
</dbReference>
<dbReference type="AlphaFoldDB" id="A0A3M2LCT2"/>
<sequence>MPDEPTADEFVARFLTLVPEEHRELAESNALVRRGEDDDIRAGARMGKIFALAKEFALLPPAEIERLLESPLHDIRVGAVSVMGHQYPRKRTTEERRTELYDLYLRRTDRINTWDLVDVSGHKVVGNHLLARPRDVLYELAKSDHFYERRLAMFATVMFVGRGDLDDTYRLAEILVDDPEHFVNTVVGTLLRETGKHDRPRLVAFLDRHAATMPRITLRFAIEHMDAAQRKDLMGRAKQAKTAG</sequence>
<dbReference type="OrthoDB" id="9775346at2"/>
<dbReference type="Proteomes" id="UP000282674">
    <property type="component" value="Unassembled WGS sequence"/>
</dbReference>